<sequence length="359" mass="38346">MQVDAFSFPTPNPEADGTLEWDATTAVTVRVHAGGKTGLGWTYSSPAAATLISAHFVALLRDHDAHDITAAVAAMRRKSRNFGIGGLAMQAISAVDVALWDLKAKLLDVPLAVLLGKCRTRVPIYGSGGFVTASDSEISKDVAAWKAAGCRAMKIKIGKSRGDSPKWDLERVALFRELARDGVELMVDANGAYQGAEAIRIGTELERWNVRWFEEPVSSDDIEGLALARSGLRCDVAAGEYISTPYEAERLAAVVDCLQVDATRCGGYTGFLQMAAIASAHNLEVSAHCAPALHAPVAAAVPNLRHVEWFNDHVRLEPMLLDGVAPVDDGAIVVQCERPGHGMTLSDGVDGHRVRVKVG</sequence>
<protein>
    <submittedName>
        <fullName evidence="5">Mandelate racemase</fullName>
    </submittedName>
</protein>
<dbReference type="InterPro" id="IPR018110">
    <property type="entry name" value="Mandel_Rmase/mucon_lact_enz_CS"/>
</dbReference>
<dbReference type="InterPro" id="IPR046945">
    <property type="entry name" value="RHMD-like"/>
</dbReference>
<dbReference type="GO" id="GO:0016836">
    <property type="term" value="F:hydro-lyase activity"/>
    <property type="evidence" value="ECO:0007669"/>
    <property type="project" value="TreeGrafter"/>
</dbReference>
<dbReference type="PANTHER" id="PTHR13794">
    <property type="entry name" value="ENOLASE SUPERFAMILY, MANDELATE RACEMASE"/>
    <property type="match status" value="1"/>
</dbReference>
<dbReference type="EMBL" id="AP022570">
    <property type="protein sequence ID" value="BBX51808.1"/>
    <property type="molecule type" value="Genomic_DNA"/>
</dbReference>
<dbReference type="PANTHER" id="PTHR13794:SF58">
    <property type="entry name" value="MITOCHONDRIAL ENOLASE SUPERFAMILY MEMBER 1"/>
    <property type="match status" value="1"/>
</dbReference>
<dbReference type="Pfam" id="PF13378">
    <property type="entry name" value="MR_MLE_C"/>
    <property type="match status" value="1"/>
</dbReference>
<accession>A0A6N4VCL4</accession>
<keyword evidence="3" id="KW-0460">Magnesium</keyword>
<evidence type="ECO:0000259" key="4">
    <source>
        <dbReference type="SMART" id="SM00922"/>
    </source>
</evidence>
<dbReference type="Gene3D" id="3.30.390.10">
    <property type="entry name" value="Enolase-like, N-terminal domain"/>
    <property type="match status" value="1"/>
</dbReference>
<dbReference type="InterPro" id="IPR013342">
    <property type="entry name" value="Mandelate_racemase_C"/>
</dbReference>
<comment type="cofactor">
    <cofactor evidence="1">
        <name>Mg(2+)</name>
        <dbReference type="ChEBI" id="CHEBI:18420"/>
    </cofactor>
</comment>
<dbReference type="InterPro" id="IPR013341">
    <property type="entry name" value="Mandelate_racemase_N_dom"/>
</dbReference>
<dbReference type="PROSITE" id="PS00908">
    <property type="entry name" value="MR_MLE_1"/>
    <property type="match status" value="1"/>
</dbReference>
<dbReference type="GO" id="GO:0000287">
    <property type="term" value="F:magnesium ion binding"/>
    <property type="evidence" value="ECO:0007669"/>
    <property type="project" value="TreeGrafter"/>
</dbReference>
<gene>
    <name evidence="5" type="ORF">MPOR_28340</name>
</gene>
<dbReference type="GO" id="GO:0016052">
    <property type="term" value="P:carbohydrate catabolic process"/>
    <property type="evidence" value="ECO:0007669"/>
    <property type="project" value="TreeGrafter"/>
</dbReference>
<feature type="domain" description="Mandelate racemase/muconate lactonizing enzyme C-terminal" evidence="4">
    <location>
        <begin position="135"/>
        <end position="235"/>
    </location>
</feature>
<proteinExistence type="predicted"/>
<keyword evidence="6" id="KW-1185">Reference proteome</keyword>
<evidence type="ECO:0000313" key="6">
    <source>
        <dbReference type="Proteomes" id="UP000466785"/>
    </source>
</evidence>
<reference evidence="5 6" key="1">
    <citation type="journal article" date="2019" name="Emerg. Microbes Infect.">
        <title>Comprehensive subspecies identification of 175 nontuberculous mycobacteria species based on 7547 genomic profiles.</title>
        <authorList>
            <person name="Matsumoto Y."/>
            <person name="Kinjo T."/>
            <person name="Motooka D."/>
            <person name="Nabeya D."/>
            <person name="Jung N."/>
            <person name="Uechi K."/>
            <person name="Horii T."/>
            <person name="Iida T."/>
            <person name="Fujita J."/>
            <person name="Nakamura S."/>
        </authorList>
    </citation>
    <scope>NUCLEOTIDE SEQUENCE [LARGE SCALE GENOMIC DNA]</scope>
    <source>
        <strain evidence="5 6">JCM 12603</strain>
    </source>
</reference>
<dbReference type="SUPFAM" id="SSF54826">
    <property type="entry name" value="Enolase N-terminal domain-like"/>
    <property type="match status" value="1"/>
</dbReference>
<dbReference type="InterPro" id="IPR029017">
    <property type="entry name" value="Enolase-like_N"/>
</dbReference>
<evidence type="ECO:0000313" key="5">
    <source>
        <dbReference type="EMBL" id="BBX51808.1"/>
    </source>
</evidence>
<dbReference type="SFLD" id="SFLDG00179">
    <property type="entry name" value="mandelate_racemase"/>
    <property type="match status" value="1"/>
</dbReference>
<name>A0A6N4VCL4_9MYCO</name>
<organism evidence="5 6">
    <name type="scientific">Mycolicibacterium poriferae</name>
    <dbReference type="NCBI Taxonomy" id="39694"/>
    <lineage>
        <taxon>Bacteria</taxon>
        <taxon>Bacillati</taxon>
        <taxon>Actinomycetota</taxon>
        <taxon>Actinomycetes</taxon>
        <taxon>Mycobacteriales</taxon>
        <taxon>Mycobacteriaceae</taxon>
        <taxon>Mycolicibacterium</taxon>
    </lineage>
</organism>
<dbReference type="SFLD" id="SFLDS00001">
    <property type="entry name" value="Enolase"/>
    <property type="match status" value="1"/>
</dbReference>
<dbReference type="Gene3D" id="3.20.20.120">
    <property type="entry name" value="Enolase-like C-terminal domain"/>
    <property type="match status" value="1"/>
</dbReference>
<dbReference type="SMART" id="SM00922">
    <property type="entry name" value="MR_MLE"/>
    <property type="match status" value="1"/>
</dbReference>
<dbReference type="Pfam" id="PF02746">
    <property type="entry name" value="MR_MLE_N"/>
    <property type="match status" value="1"/>
</dbReference>
<evidence type="ECO:0000256" key="2">
    <source>
        <dbReference type="ARBA" id="ARBA00022723"/>
    </source>
</evidence>
<keyword evidence="2" id="KW-0479">Metal-binding</keyword>
<dbReference type="InterPro" id="IPR036849">
    <property type="entry name" value="Enolase-like_C_sf"/>
</dbReference>
<dbReference type="KEGG" id="mpof:MPOR_28340"/>
<dbReference type="Proteomes" id="UP000466785">
    <property type="component" value="Chromosome"/>
</dbReference>
<evidence type="ECO:0000256" key="3">
    <source>
        <dbReference type="ARBA" id="ARBA00022842"/>
    </source>
</evidence>
<dbReference type="InterPro" id="IPR029065">
    <property type="entry name" value="Enolase_C-like"/>
</dbReference>
<evidence type="ECO:0000256" key="1">
    <source>
        <dbReference type="ARBA" id="ARBA00001946"/>
    </source>
</evidence>
<dbReference type="GO" id="GO:0009063">
    <property type="term" value="P:amino acid catabolic process"/>
    <property type="evidence" value="ECO:0007669"/>
    <property type="project" value="InterPro"/>
</dbReference>
<dbReference type="AlphaFoldDB" id="A0A6N4VCL4"/>
<dbReference type="SUPFAM" id="SSF51604">
    <property type="entry name" value="Enolase C-terminal domain-like"/>
    <property type="match status" value="1"/>
</dbReference>